<dbReference type="GO" id="GO:0000981">
    <property type="term" value="F:DNA-binding transcription factor activity, RNA polymerase II-specific"/>
    <property type="evidence" value="ECO:0007669"/>
    <property type="project" value="TreeGrafter"/>
</dbReference>
<dbReference type="GO" id="GO:0000978">
    <property type="term" value="F:RNA polymerase II cis-regulatory region sequence-specific DNA binding"/>
    <property type="evidence" value="ECO:0007669"/>
    <property type="project" value="InterPro"/>
</dbReference>
<feature type="region of interest" description="Disordered" evidence="7">
    <location>
        <begin position="77"/>
        <end position="105"/>
    </location>
</feature>
<evidence type="ECO:0000256" key="4">
    <source>
        <dbReference type="ARBA" id="ARBA00023163"/>
    </source>
</evidence>
<keyword evidence="2" id="KW-0805">Transcription regulation</keyword>
<evidence type="ECO:0000256" key="1">
    <source>
        <dbReference type="ARBA" id="ARBA00004123"/>
    </source>
</evidence>
<keyword evidence="9" id="KW-1185">Reference proteome</keyword>
<feature type="compositionally biased region" description="Pro residues" evidence="7">
    <location>
        <begin position="82"/>
        <end position="101"/>
    </location>
</feature>
<evidence type="ECO:0000256" key="5">
    <source>
        <dbReference type="ARBA" id="ARBA00023242"/>
    </source>
</evidence>
<evidence type="ECO:0000256" key="2">
    <source>
        <dbReference type="ARBA" id="ARBA00023015"/>
    </source>
</evidence>
<accession>A0A1I8IXG4</accession>
<feature type="compositionally biased region" description="Low complexity" evidence="7">
    <location>
        <begin position="172"/>
        <end position="196"/>
    </location>
</feature>
<feature type="region of interest" description="Disordered" evidence="7">
    <location>
        <begin position="641"/>
        <end position="672"/>
    </location>
</feature>
<feature type="region of interest" description="Disordered" evidence="7">
    <location>
        <begin position="503"/>
        <end position="622"/>
    </location>
</feature>
<dbReference type="GO" id="GO:0048731">
    <property type="term" value="P:system development"/>
    <property type="evidence" value="ECO:0007669"/>
    <property type="project" value="UniProtKB-ARBA"/>
</dbReference>
<evidence type="ECO:0000313" key="9">
    <source>
        <dbReference type="Proteomes" id="UP000095280"/>
    </source>
</evidence>
<dbReference type="PANTHER" id="PTHR11267:SF190">
    <property type="entry name" value="T-BOX TRANSCRIPTION FACTOR TBX20"/>
    <property type="match status" value="1"/>
</dbReference>
<dbReference type="Pfam" id="PF00907">
    <property type="entry name" value="T-box"/>
    <property type="match status" value="1"/>
</dbReference>
<protein>
    <submittedName>
        <fullName evidence="10">T-box domain-containing protein</fullName>
    </submittedName>
</protein>
<keyword evidence="5 6" id="KW-0539">Nucleus</keyword>
<dbReference type="InterPro" id="IPR046360">
    <property type="entry name" value="T-box_DNA-bd"/>
</dbReference>
<feature type="region of interest" description="Disordered" evidence="7">
    <location>
        <begin position="1"/>
        <end position="37"/>
    </location>
</feature>
<dbReference type="PANTHER" id="PTHR11267">
    <property type="entry name" value="T-BOX PROTEIN-RELATED"/>
    <property type="match status" value="1"/>
</dbReference>
<dbReference type="InterPro" id="IPR008967">
    <property type="entry name" value="p53-like_TF_DNA-bd_sf"/>
</dbReference>
<keyword evidence="4" id="KW-0804">Transcription</keyword>
<dbReference type="PROSITE" id="PS50252">
    <property type="entry name" value="TBOX_3"/>
    <property type="match status" value="1"/>
</dbReference>
<comment type="caution">
    <text evidence="6">Lacks conserved residue(s) required for the propagation of feature annotation.</text>
</comment>
<dbReference type="Gene3D" id="2.60.40.820">
    <property type="entry name" value="Transcription factor, T-box"/>
    <property type="match status" value="1"/>
</dbReference>
<dbReference type="InterPro" id="IPR018186">
    <property type="entry name" value="TF_T-box_CS"/>
</dbReference>
<dbReference type="PROSITE" id="PS01264">
    <property type="entry name" value="TBOX_2"/>
    <property type="match status" value="1"/>
</dbReference>
<feature type="region of interest" description="Disordered" evidence="7">
    <location>
        <begin position="163"/>
        <end position="210"/>
    </location>
</feature>
<evidence type="ECO:0000313" key="10">
    <source>
        <dbReference type="WBParaSite" id="maker-uti_cns_0017957-snap-gene-0.2-mRNA-1"/>
    </source>
</evidence>
<feature type="compositionally biased region" description="Low complexity" evidence="7">
    <location>
        <begin position="573"/>
        <end position="602"/>
    </location>
</feature>
<dbReference type="AlphaFoldDB" id="A0A1I8IXG4"/>
<comment type="subcellular location">
    <subcellularLocation>
        <location evidence="1 6">Nucleus</location>
    </subcellularLocation>
</comment>
<feature type="compositionally biased region" description="Basic and acidic residues" evidence="7">
    <location>
        <begin position="553"/>
        <end position="566"/>
    </location>
</feature>
<name>A0A1I8IXG4_9PLAT</name>
<keyword evidence="3 6" id="KW-0238">DNA-binding</keyword>
<dbReference type="SMART" id="SM00425">
    <property type="entry name" value="TBOX"/>
    <property type="match status" value="1"/>
</dbReference>
<dbReference type="WBParaSite" id="maker-uti_cns_0017957-snap-gene-0.2-mRNA-1">
    <property type="protein sequence ID" value="maker-uti_cns_0017957-snap-gene-0.2-mRNA-1"/>
    <property type="gene ID" value="maker-uti_cns_0017957-snap-gene-0.2"/>
</dbReference>
<evidence type="ECO:0000256" key="3">
    <source>
        <dbReference type="ARBA" id="ARBA00023125"/>
    </source>
</evidence>
<dbReference type="InterPro" id="IPR002070">
    <property type="entry name" value="TF_Brachyury"/>
</dbReference>
<feature type="compositionally biased region" description="Pro residues" evidence="7">
    <location>
        <begin position="603"/>
        <end position="621"/>
    </location>
</feature>
<dbReference type="PRINTS" id="PR00938">
    <property type="entry name" value="BRACHYURY"/>
</dbReference>
<dbReference type="PRINTS" id="PR00937">
    <property type="entry name" value="TBOX"/>
</dbReference>
<proteinExistence type="predicted"/>
<dbReference type="Proteomes" id="UP000095280">
    <property type="component" value="Unplaced"/>
</dbReference>
<sequence>HAAAAAPSFSPPLPSRDTFIRGGLGESRVDPEGNEASQIDQACQTVFLARQFPPRLPAQPRNILGSLCCAQTQTPQASLPLAEPPPPPPSAASPPGAPRAPPQHVSSEALRIAPLLVCEATAGPAAASQPPRPAAPPVQIATPPSTAAAAASAIIISSFRSENLSKGPDELSTNNSCSSGSNPSCPASPESAESASPTPPQRAPAQQQLSARASAFSIDSLMTKAKTSFQQHRPQFPVPLMNLRMFPVVRVSFSGLDPEERYHVVMDIVSVDKNRYRYAYHRSAWMVAGKGDPELPQRLYIHPDSPFTGDQLMKQTVSFEKLKLTNNVLDKHYIVLNSMHKYQPRVHLLRVGQATGAGLNPGSGHVSNFAALQSLDQKKFQFPETVFIAVTAYQNQLKKRSAPTLSEKRGNLLQKLEKGLRGWAGAGRAAPNWANQTGDGKEKANYRIYRWIADKGRQAMSSLNMMRFRFDAEITMSASNSSATSAIACTSYFHKHRLHRLQGKHGAAAGSLHSERSVPPAPAAASTSTSTSQHQHQHQHSQHLAYQPASPSSDEKPPGKAGDRLHAQPRLWAAAAAAAAPAAVSKPQQHQPPSQSPSHQQQQPPPPPPPLGGLPALPPPGGWGKLPPLLPFRLVCLSLPPQRPPSFSSSSTELPGFTTTTRTTRPSSCCTT</sequence>
<dbReference type="InterPro" id="IPR001699">
    <property type="entry name" value="TF_T-box"/>
</dbReference>
<organism evidence="9 10">
    <name type="scientific">Macrostomum lignano</name>
    <dbReference type="NCBI Taxonomy" id="282301"/>
    <lineage>
        <taxon>Eukaryota</taxon>
        <taxon>Metazoa</taxon>
        <taxon>Spiralia</taxon>
        <taxon>Lophotrochozoa</taxon>
        <taxon>Platyhelminthes</taxon>
        <taxon>Rhabditophora</taxon>
        <taxon>Macrostomorpha</taxon>
        <taxon>Macrostomida</taxon>
        <taxon>Macrostomidae</taxon>
        <taxon>Macrostomum</taxon>
    </lineage>
</organism>
<dbReference type="InterPro" id="IPR036960">
    <property type="entry name" value="T-box_sf"/>
</dbReference>
<evidence type="ECO:0000256" key="7">
    <source>
        <dbReference type="SAM" id="MobiDB-lite"/>
    </source>
</evidence>
<reference evidence="10" key="1">
    <citation type="submission" date="2016-11" db="UniProtKB">
        <authorList>
            <consortium name="WormBaseParasite"/>
        </authorList>
    </citation>
    <scope>IDENTIFICATION</scope>
</reference>
<feature type="domain" description="T-box" evidence="8">
    <location>
        <begin position="244"/>
        <end position="396"/>
    </location>
</feature>
<dbReference type="GO" id="GO:0001708">
    <property type="term" value="P:cell fate specification"/>
    <property type="evidence" value="ECO:0007669"/>
    <property type="project" value="TreeGrafter"/>
</dbReference>
<dbReference type="GO" id="GO:0005634">
    <property type="term" value="C:nucleus"/>
    <property type="evidence" value="ECO:0007669"/>
    <property type="project" value="UniProtKB-SubCell"/>
</dbReference>
<dbReference type="GO" id="GO:0045893">
    <property type="term" value="P:positive regulation of DNA-templated transcription"/>
    <property type="evidence" value="ECO:0007669"/>
    <property type="project" value="InterPro"/>
</dbReference>
<dbReference type="SUPFAM" id="SSF49417">
    <property type="entry name" value="p53-like transcription factors"/>
    <property type="match status" value="1"/>
</dbReference>
<evidence type="ECO:0000259" key="8">
    <source>
        <dbReference type="PROSITE" id="PS50252"/>
    </source>
</evidence>
<evidence type="ECO:0000256" key="6">
    <source>
        <dbReference type="PROSITE-ProRule" id="PRU00201"/>
    </source>
</evidence>
<dbReference type="GO" id="GO:0000785">
    <property type="term" value="C:chromatin"/>
    <property type="evidence" value="ECO:0007669"/>
    <property type="project" value="TreeGrafter"/>
</dbReference>